<name>A0A1Y2B4Q7_9TREE</name>
<dbReference type="InParanoid" id="A0A1Y2B4Q7"/>
<organism evidence="2 3">
    <name type="scientific">Naematelia encephala</name>
    <dbReference type="NCBI Taxonomy" id="71784"/>
    <lineage>
        <taxon>Eukaryota</taxon>
        <taxon>Fungi</taxon>
        <taxon>Dikarya</taxon>
        <taxon>Basidiomycota</taxon>
        <taxon>Agaricomycotina</taxon>
        <taxon>Tremellomycetes</taxon>
        <taxon>Tremellales</taxon>
        <taxon>Naemateliaceae</taxon>
        <taxon>Naematelia</taxon>
    </lineage>
</organism>
<feature type="region of interest" description="Disordered" evidence="1">
    <location>
        <begin position="154"/>
        <end position="174"/>
    </location>
</feature>
<feature type="compositionally biased region" description="Low complexity" evidence="1">
    <location>
        <begin position="33"/>
        <end position="45"/>
    </location>
</feature>
<dbReference type="AlphaFoldDB" id="A0A1Y2B4Q7"/>
<gene>
    <name evidence="2" type="ORF">BCR39DRAFT_505396</name>
</gene>
<evidence type="ECO:0000256" key="1">
    <source>
        <dbReference type="SAM" id="MobiDB-lite"/>
    </source>
</evidence>
<feature type="region of interest" description="Disordered" evidence="1">
    <location>
        <begin position="1"/>
        <end position="47"/>
    </location>
</feature>
<accession>A0A1Y2B4Q7</accession>
<proteinExistence type="predicted"/>
<comment type="caution">
    <text evidence="2">The sequence shown here is derived from an EMBL/GenBank/DDBJ whole genome shotgun (WGS) entry which is preliminary data.</text>
</comment>
<reference evidence="2 3" key="1">
    <citation type="submission" date="2016-07" db="EMBL/GenBank/DDBJ databases">
        <title>Pervasive Adenine N6-methylation of Active Genes in Fungi.</title>
        <authorList>
            <consortium name="DOE Joint Genome Institute"/>
            <person name="Mondo S.J."/>
            <person name="Dannebaum R.O."/>
            <person name="Kuo R.C."/>
            <person name="Labutti K."/>
            <person name="Haridas S."/>
            <person name="Kuo A."/>
            <person name="Salamov A."/>
            <person name="Ahrendt S.R."/>
            <person name="Lipzen A."/>
            <person name="Sullivan W."/>
            <person name="Andreopoulos W.B."/>
            <person name="Clum A."/>
            <person name="Lindquist E."/>
            <person name="Daum C."/>
            <person name="Ramamoorthy G.K."/>
            <person name="Gryganskyi A."/>
            <person name="Culley D."/>
            <person name="Magnuson J.K."/>
            <person name="James T.Y."/>
            <person name="O'Malley M.A."/>
            <person name="Stajich J.E."/>
            <person name="Spatafora J.W."/>
            <person name="Visel A."/>
            <person name="Grigoriev I.V."/>
        </authorList>
    </citation>
    <scope>NUCLEOTIDE SEQUENCE [LARGE SCALE GENOMIC DNA]</scope>
    <source>
        <strain evidence="2 3">68-887.2</strain>
    </source>
</reference>
<dbReference type="OrthoDB" id="2573023at2759"/>
<sequence>MTMSTPIVTDSPHPLTRPLYPSHTAPAPKRLRSCLSPTRLSRSSSPVEDLSMIQLASNSSDGWRRVKSVRWEGEDETDDEGSVVKSYHLTWSATEYDRTPLDPPSAAERLCVLPERNSRCLRTSLESFDTILSCLEAEEEAGADEMFHRTLLPPAIQEDKDRENEEQNEDEDCGDAEWEECMERRRMMFAHMCRSSEGDERYPEFDGYRSISSTLVELLRQGGEYEGIVHAEPEEMESGWHGLDESDETAQTPSLVWSSGSEMGCSSAGPPSPSPTVVGPEHVSDMMIPLTKGTEAEGGVKPLMAGMEVEVEVVTPSKV</sequence>
<dbReference type="Proteomes" id="UP000193986">
    <property type="component" value="Unassembled WGS sequence"/>
</dbReference>
<evidence type="ECO:0000313" key="3">
    <source>
        <dbReference type="Proteomes" id="UP000193986"/>
    </source>
</evidence>
<keyword evidence="3" id="KW-1185">Reference proteome</keyword>
<dbReference type="EMBL" id="MCFC01000023">
    <property type="protein sequence ID" value="ORY29813.1"/>
    <property type="molecule type" value="Genomic_DNA"/>
</dbReference>
<protein>
    <submittedName>
        <fullName evidence="2">Uncharacterized protein</fullName>
    </submittedName>
</protein>
<feature type="region of interest" description="Disordered" evidence="1">
    <location>
        <begin position="258"/>
        <end position="279"/>
    </location>
</feature>
<evidence type="ECO:0000313" key="2">
    <source>
        <dbReference type="EMBL" id="ORY29813.1"/>
    </source>
</evidence>